<name>H0QTM9_ARTG1</name>
<dbReference type="EMBL" id="BAEG01000113">
    <property type="protein sequence ID" value="GAB16180.1"/>
    <property type="molecule type" value="Genomic_DNA"/>
</dbReference>
<sequence length="267" mass="30321">MAMGNVALTLYRNFYSVRSGKVMPLRTKIFLGVLVLLLVVGGGVFFYNDNIKRSRAGEYNPEISPADFTTNITNKYFALPVGKKMTYETMAGGGVTERIEIEILPEKKQIDGFETVVYLDKEYKNGQLVEETRDYLAQHKNGDVWYFGEDVNNYWNGILIHHAGSFIHGKDGAKAGIWMKAEQRVGDSYRQEFYIGNAEDMRDTLATGQTVSTKTAKYTDCVKVYDWTPLEKNSREHKYYCPQVRSLVLTEDLETGSRSELVSVVQP</sequence>
<dbReference type="RefSeq" id="WP_003806129.1">
    <property type="nucleotide sequence ID" value="NZ_BAEG01000113.1"/>
</dbReference>
<dbReference type="AlphaFoldDB" id="H0QTM9"/>
<gene>
    <name evidence="2" type="ORF">ARGLB_113_00360</name>
</gene>
<accession>H0QTM9</accession>
<keyword evidence="1" id="KW-0812">Transmembrane</keyword>
<feature type="transmembrane region" description="Helical" evidence="1">
    <location>
        <begin position="29"/>
        <end position="47"/>
    </location>
</feature>
<evidence type="ECO:0000256" key="1">
    <source>
        <dbReference type="SAM" id="Phobius"/>
    </source>
</evidence>
<evidence type="ECO:0000313" key="3">
    <source>
        <dbReference type="Proteomes" id="UP000003828"/>
    </source>
</evidence>
<keyword evidence="1" id="KW-0472">Membrane</keyword>
<organism evidence="2 3">
    <name type="scientific">Arthrobacter globiformis (strain ATCC 8010 / DSM 20124 / JCM 1332 / NBRC 12137 / NCIMB 8907 / NRRL B-2979 / 168)</name>
    <dbReference type="NCBI Taxonomy" id="1077972"/>
    <lineage>
        <taxon>Bacteria</taxon>
        <taxon>Bacillati</taxon>
        <taxon>Actinomycetota</taxon>
        <taxon>Actinomycetes</taxon>
        <taxon>Micrococcales</taxon>
        <taxon>Micrococcaceae</taxon>
        <taxon>Arthrobacter</taxon>
    </lineage>
</organism>
<protein>
    <submittedName>
        <fullName evidence="2">Uncharacterized protein</fullName>
    </submittedName>
</protein>
<keyword evidence="1" id="KW-1133">Transmembrane helix</keyword>
<dbReference type="eggNOG" id="ENOG5032W2U">
    <property type="taxonomic scope" value="Bacteria"/>
</dbReference>
<reference evidence="2 3" key="1">
    <citation type="submission" date="2011-12" db="EMBL/GenBank/DDBJ databases">
        <title>Whole genome shotgun sequence of Arthrobacter globiformis NBRC 12137.</title>
        <authorList>
            <person name="Miyazawa S."/>
            <person name="Hosoyama A."/>
            <person name="Tsuchikane K."/>
            <person name="Katsumata H."/>
            <person name="Yamazaki S."/>
            <person name="Fujita N."/>
        </authorList>
    </citation>
    <scope>NUCLEOTIDE SEQUENCE [LARGE SCALE GENOMIC DNA]</scope>
    <source>
        <strain evidence="2 3">NBRC 12137</strain>
    </source>
</reference>
<dbReference type="STRING" id="1077972.ARGLB_113_00360"/>
<evidence type="ECO:0000313" key="2">
    <source>
        <dbReference type="EMBL" id="GAB16180.1"/>
    </source>
</evidence>
<comment type="caution">
    <text evidence="2">The sequence shown here is derived from an EMBL/GenBank/DDBJ whole genome shotgun (WGS) entry which is preliminary data.</text>
</comment>
<keyword evidence="3" id="KW-1185">Reference proteome</keyword>
<proteinExistence type="predicted"/>
<dbReference type="Proteomes" id="UP000003828">
    <property type="component" value="Unassembled WGS sequence"/>
</dbReference>